<dbReference type="EMBL" id="MHUG01000010">
    <property type="protein sequence ID" value="OHA73590.1"/>
    <property type="molecule type" value="Genomic_DNA"/>
</dbReference>
<reference evidence="1 2" key="1">
    <citation type="journal article" date="2016" name="Nat. Commun.">
        <title>Thousands of microbial genomes shed light on interconnected biogeochemical processes in an aquifer system.</title>
        <authorList>
            <person name="Anantharaman K."/>
            <person name="Brown C.T."/>
            <person name="Hug L.A."/>
            <person name="Sharon I."/>
            <person name="Castelle C.J."/>
            <person name="Probst A.J."/>
            <person name="Thomas B.C."/>
            <person name="Singh A."/>
            <person name="Wilkins M.J."/>
            <person name="Karaoz U."/>
            <person name="Brodie E.L."/>
            <person name="Williams K.H."/>
            <person name="Hubbard S.S."/>
            <person name="Banfield J.F."/>
        </authorList>
    </citation>
    <scope>NUCLEOTIDE SEQUENCE [LARGE SCALE GENOMIC DNA]</scope>
</reference>
<evidence type="ECO:0008006" key="3">
    <source>
        <dbReference type="Google" id="ProtNLM"/>
    </source>
</evidence>
<accession>A0A1G2RL68</accession>
<dbReference type="AlphaFoldDB" id="A0A1G2RL68"/>
<evidence type="ECO:0000313" key="1">
    <source>
        <dbReference type="EMBL" id="OHA73590.1"/>
    </source>
</evidence>
<dbReference type="Proteomes" id="UP000176917">
    <property type="component" value="Unassembled WGS sequence"/>
</dbReference>
<proteinExistence type="predicted"/>
<comment type="caution">
    <text evidence="1">The sequence shown here is derived from an EMBL/GenBank/DDBJ whole genome shotgun (WGS) entry which is preliminary data.</text>
</comment>
<organism evidence="1 2">
    <name type="scientific">Candidatus Wildermuthbacteria bacterium RIFCSPLOWO2_01_FULL_48_16</name>
    <dbReference type="NCBI Taxonomy" id="1802461"/>
    <lineage>
        <taxon>Bacteria</taxon>
        <taxon>Candidatus Wildermuthiibacteriota</taxon>
    </lineage>
</organism>
<sequence>MGILQEGCTFCEDPLVGRTPIEEGDLNLAIMGQPLQIHWVLLPSLPGMSSIEPPGKHYIFATTSHHVGNESPLDVAIRGQLQVVGNQLCNKHLGRDFRMTVNNGVRASSSTHFHAHCVAPGLGQRLPSSVKNISAELDKAATEGLITKEAANALKERLLQKAR</sequence>
<dbReference type="STRING" id="1802461.A3B24_00160"/>
<gene>
    <name evidence="1" type="ORF">A3B24_00160</name>
</gene>
<evidence type="ECO:0000313" key="2">
    <source>
        <dbReference type="Proteomes" id="UP000176917"/>
    </source>
</evidence>
<name>A0A1G2RL68_9BACT</name>
<protein>
    <recommendedName>
        <fullName evidence="3">HIT domain-containing protein</fullName>
    </recommendedName>
</protein>